<name>A0A846QJV3_9BACT</name>
<reference evidence="1 2" key="1">
    <citation type="submission" date="2020-03" db="EMBL/GenBank/DDBJ databases">
        <title>Genomic Encyclopedia of Type Strains, Phase IV (KMG-IV): sequencing the most valuable type-strain genomes for metagenomic binning, comparative biology and taxonomic classification.</title>
        <authorList>
            <person name="Goeker M."/>
        </authorList>
    </citation>
    <scope>NUCLEOTIDE SEQUENCE [LARGE SCALE GENOMIC DNA]</scope>
    <source>
        <strain evidence="1 2">DSM 24233</strain>
    </source>
</reference>
<dbReference type="RefSeq" id="WP_167939590.1">
    <property type="nucleotide sequence ID" value="NZ_JAATJA010000001.1"/>
</dbReference>
<protein>
    <submittedName>
        <fullName evidence="1">C4-type Zn-finger protein</fullName>
    </submittedName>
</protein>
<evidence type="ECO:0000313" key="1">
    <source>
        <dbReference type="EMBL" id="NJB66453.1"/>
    </source>
</evidence>
<gene>
    <name evidence="1" type="ORF">GGQ74_000093</name>
</gene>
<keyword evidence="2" id="KW-1185">Reference proteome</keyword>
<organism evidence="1 2">
    <name type="scientific">Desulfobaculum xiamenense</name>
    <dbReference type="NCBI Taxonomy" id="995050"/>
    <lineage>
        <taxon>Bacteria</taxon>
        <taxon>Pseudomonadati</taxon>
        <taxon>Thermodesulfobacteriota</taxon>
        <taxon>Desulfovibrionia</taxon>
        <taxon>Desulfovibrionales</taxon>
        <taxon>Desulfovibrionaceae</taxon>
        <taxon>Desulfobaculum</taxon>
    </lineage>
</organism>
<accession>A0A846QJV3</accession>
<dbReference type="EMBL" id="JAATJA010000001">
    <property type="protein sequence ID" value="NJB66453.1"/>
    <property type="molecule type" value="Genomic_DNA"/>
</dbReference>
<comment type="caution">
    <text evidence="1">The sequence shown here is derived from an EMBL/GenBank/DDBJ whole genome shotgun (WGS) entry which is preliminary data.</text>
</comment>
<evidence type="ECO:0000313" key="2">
    <source>
        <dbReference type="Proteomes" id="UP000580856"/>
    </source>
</evidence>
<sequence length="77" mass="8573">METRIPIDVVREIVRRVQHAAVADFSPRTGVVCPVCGGRLTPGRLGVTKSLPWCGRVRERYHRCGHCGARFKSVEEG</sequence>
<dbReference type="Proteomes" id="UP000580856">
    <property type="component" value="Unassembled WGS sequence"/>
</dbReference>
<proteinExistence type="predicted"/>
<dbReference type="AlphaFoldDB" id="A0A846QJV3"/>